<reference evidence="7 9" key="1">
    <citation type="submission" date="2018-06" db="EMBL/GenBank/DDBJ databases">
        <authorList>
            <consortium name="Pathogen Informatics"/>
            <person name="Doyle S."/>
        </authorList>
    </citation>
    <scope>NUCLEOTIDE SEQUENCE [LARGE SCALE GENOMIC DNA]</scope>
    <source>
        <strain evidence="7 9">NCTC11159</strain>
    </source>
</reference>
<proteinExistence type="inferred from homology"/>
<dbReference type="Gene3D" id="1.10.287.1040">
    <property type="entry name" value="Exonuclease VII, small subunit"/>
    <property type="match status" value="1"/>
</dbReference>
<keyword evidence="5 6" id="KW-0269">Exonuclease</keyword>
<evidence type="ECO:0000313" key="8">
    <source>
        <dbReference type="EMBL" id="TCU84147.1"/>
    </source>
</evidence>
<dbReference type="InterPro" id="IPR037004">
    <property type="entry name" value="Exonuc_VII_ssu_sf"/>
</dbReference>
<dbReference type="PANTHER" id="PTHR34137">
    <property type="entry name" value="EXODEOXYRIBONUCLEASE 7 SMALL SUBUNIT"/>
    <property type="match status" value="1"/>
</dbReference>
<dbReference type="EMBL" id="UGHR01000001">
    <property type="protein sequence ID" value="STQ89761.1"/>
    <property type="molecule type" value="Genomic_DNA"/>
</dbReference>
<dbReference type="AlphaFoldDB" id="A0A377Q7C9"/>
<dbReference type="GO" id="GO:0006308">
    <property type="term" value="P:DNA catabolic process"/>
    <property type="evidence" value="ECO:0007669"/>
    <property type="project" value="UniProtKB-UniRule"/>
</dbReference>
<evidence type="ECO:0000256" key="5">
    <source>
        <dbReference type="ARBA" id="ARBA00022839"/>
    </source>
</evidence>
<comment type="subunit">
    <text evidence="6">Heterooligomer composed of large and small subunits.</text>
</comment>
<evidence type="ECO:0000256" key="2">
    <source>
        <dbReference type="ARBA" id="ARBA00022490"/>
    </source>
</evidence>
<evidence type="ECO:0000313" key="7">
    <source>
        <dbReference type="EMBL" id="STQ89761.1"/>
    </source>
</evidence>
<accession>A0A377Q7C9</accession>
<keyword evidence="3 6" id="KW-0540">Nuclease</keyword>
<dbReference type="Proteomes" id="UP000295794">
    <property type="component" value="Unassembled WGS sequence"/>
</dbReference>
<comment type="subcellular location">
    <subcellularLocation>
        <location evidence="6">Cytoplasm</location>
    </subcellularLocation>
</comment>
<dbReference type="InterPro" id="IPR003761">
    <property type="entry name" value="Exonuc_VII_S"/>
</dbReference>
<comment type="function">
    <text evidence="6">Bidirectionally degrades single-stranded DNA into large acid-insoluble oligonucleotides, which are then degraded further into small acid-soluble oligonucleotides.</text>
</comment>
<dbReference type="EC" id="3.1.11.6" evidence="6"/>
<sequence>MPKATKSPVSFEAGLQELEGLIAEMEAGNLPLETALTTYKRGTELLQFCESRLADAEQRIRVLEGAELKPFSADKE</sequence>
<dbReference type="EMBL" id="SMBT01000010">
    <property type="protein sequence ID" value="TCU84147.1"/>
    <property type="molecule type" value="Genomic_DNA"/>
</dbReference>
<comment type="catalytic activity">
    <reaction evidence="6">
        <text>Exonucleolytic cleavage in either 5'- to 3'- or 3'- to 5'-direction to yield nucleoside 5'-phosphates.</text>
        <dbReference type="EC" id="3.1.11.6"/>
    </reaction>
</comment>
<dbReference type="GO" id="GO:0005829">
    <property type="term" value="C:cytosol"/>
    <property type="evidence" value="ECO:0007669"/>
    <property type="project" value="TreeGrafter"/>
</dbReference>
<keyword evidence="2 6" id="KW-0963">Cytoplasm</keyword>
<dbReference type="OrthoDB" id="287668at2"/>
<dbReference type="GO" id="GO:0008855">
    <property type="term" value="F:exodeoxyribonuclease VII activity"/>
    <property type="evidence" value="ECO:0007669"/>
    <property type="project" value="UniProtKB-UniRule"/>
</dbReference>
<evidence type="ECO:0000256" key="4">
    <source>
        <dbReference type="ARBA" id="ARBA00022801"/>
    </source>
</evidence>
<keyword evidence="4 6" id="KW-0378">Hydrolase</keyword>
<dbReference type="NCBIfam" id="NF002141">
    <property type="entry name" value="PRK00977.1-5"/>
    <property type="match status" value="1"/>
</dbReference>
<name>A0A377Q7C9_9NEIS</name>
<dbReference type="HAMAP" id="MF_00337">
    <property type="entry name" value="Exonuc_7_S"/>
    <property type="match status" value="1"/>
</dbReference>
<protein>
    <recommendedName>
        <fullName evidence="6">Exodeoxyribonuclease 7 small subunit</fullName>
        <ecNumber evidence="6">3.1.11.6</ecNumber>
    </recommendedName>
    <alternativeName>
        <fullName evidence="6">Exodeoxyribonuclease VII small subunit</fullName>
        <shortName evidence="6">Exonuclease VII small subunit</shortName>
    </alternativeName>
</protein>
<dbReference type="RefSeq" id="WP_099398679.1">
    <property type="nucleotide sequence ID" value="NZ_CAWOLO010000010.1"/>
</dbReference>
<dbReference type="Proteomes" id="UP000255108">
    <property type="component" value="Unassembled WGS sequence"/>
</dbReference>
<dbReference type="Pfam" id="PF02609">
    <property type="entry name" value="Exonuc_VII_S"/>
    <property type="match status" value="1"/>
</dbReference>
<dbReference type="PANTHER" id="PTHR34137:SF1">
    <property type="entry name" value="EXODEOXYRIBONUCLEASE 7 SMALL SUBUNIT"/>
    <property type="match status" value="1"/>
</dbReference>
<comment type="similarity">
    <text evidence="1 6">Belongs to the XseB family.</text>
</comment>
<organism evidence="7 9">
    <name type="scientific">Iodobacter fluviatilis</name>
    <dbReference type="NCBI Taxonomy" id="537"/>
    <lineage>
        <taxon>Bacteria</taxon>
        <taxon>Pseudomonadati</taxon>
        <taxon>Pseudomonadota</taxon>
        <taxon>Betaproteobacteria</taxon>
        <taxon>Neisseriales</taxon>
        <taxon>Chitinibacteraceae</taxon>
        <taxon>Iodobacter</taxon>
    </lineage>
</organism>
<reference evidence="8 10" key="2">
    <citation type="submission" date="2019-03" db="EMBL/GenBank/DDBJ databases">
        <title>Genomic Encyclopedia of Type Strains, Phase IV (KMG-IV): sequencing the most valuable type-strain genomes for metagenomic binning, comparative biology and taxonomic classification.</title>
        <authorList>
            <person name="Goeker M."/>
        </authorList>
    </citation>
    <scope>NUCLEOTIDE SEQUENCE [LARGE SCALE GENOMIC DNA]</scope>
    <source>
        <strain evidence="8 10">DSM 3764</strain>
    </source>
</reference>
<evidence type="ECO:0000313" key="9">
    <source>
        <dbReference type="Proteomes" id="UP000255108"/>
    </source>
</evidence>
<gene>
    <name evidence="6 7" type="primary">xseB</name>
    <name evidence="8" type="ORF">EV682_11086</name>
    <name evidence="7" type="ORF">NCTC11159_00804</name>
</gene>
<evidence type="ECO:0000256" key="6">
    <source>
        <dbReference type="HAMAP-Rule" id="MF_00337"/>
    </source>
</evidence>
<evidence type="ECO:0000256" key="1">
    <source>
        <dbReference type="ARBA" id="ARBA00009998"/>
    </source>
</evidence>
<dbReference type="GO" id="GO:0009318">
    <property type="term" value="C:exodeoxyribonuclease VII complex"/>
    <property type="evidence" value="ECO:0007669"/>
    <property type="project" value="UniProtKB-UniRule"/>
</dbReference>
<evidence type="ECO:0000313" key="10">
    <source>
        <dbReference type="Proteomes" id="UP000295794"/>
    </source>
</evidence>
<dbReference type="NCBIfam" id="TIGR01280">
    <property type="entry name" value="xseB"/>
    <property type="match status" value="1"/>
</dbReference>
<dbReference type="SUPFAM" id="SSF116842">
    <property type="entry name" value="XseB-like"/>
    <property type="match status" value="1"/>
</dbReference>
<keyword evidence="10" id="KW-1185">Reference proteome</keyword>
<evidence type="ECO:0000256" key="3">
    <source>
        <dbReference type="ARBA" id="ARBA00022722"/>
    </source>
</evidence>
<dbReference type="PIRSF" id="PIRSF006488">
    <property type="entry name" value="Exonuc_VII_S"/>
    <property type="match status" value="1"/>
</dbReference>